<dbReference type="GO" id="GO:0005789">
    <property type="term" value="C:endoplasmic reticulum membrane"/>
    <property type="evidence" value="ECO:0007669"/>
    <property type="project" value="TreeGrafter"/>
</dbReference>
<evidence type="ECO:0000256" key="4">
    <source>
        <dbReference type="SAM" id="Phobius"/>
    </source>
</evidence>
<dbReference type="InterPro" id="IPR014472">
    <property type="entry name" value="CHOPT"/>
</dbReference>
<evidence type="ECO:0000256" key="1">
    <source>
        <dbReference type="ARBA" id="ARBA00004370"/>
    </source>
</evidence>
<reference evidence="6" key="1">
    <citation type="submission" date="2022-11" db="UniProtKB">
        <authorList>
            <consortium name="WormBaseParasite"/>
        </authorList>
    </citation>
    <scope>IDENTIFICATION</scope>
</reference>
<feature type="transmembrane region" description="Helical" evidence="4">
    <location>
        <begin position="135"/>
        <end position="157"/>
    </location>
</feature>
<keyword evidence="3 4" id="KW-0472">Membrane</keyword>
<sequence length="185" mass="20929">LNFQHIYGVELRFILIVVSLSIASFNILRYFHIIFTGGAGKNGSTVAGTSIIYPVFPLLAVVVPQILIYNRSTTNHITQHIVLYCTVFGIISAKITNKLVVAHMTKSPLTLWDTIFWGPIALGFNQYMGYMVPEYYILILCLVYCLIDFVCYCNVLCNNICSYLNISCFRIPYPGSEKSTEKMKN</sequence>
<keyword evidence="4" id="KW-0812">Transmembrane</keyword>
<proteinExistence type="inferred from homology"/>
<feature type="transmembrane region" description="Helical" evidence="4">
    <location>
        <begin position="12"/>
        <end position="31"/>
    </location>
</feature>
<keyword evidence="5" id="KW-1185">Reference proteome</keyword>
<evidence type="ECO:0000313" key="6">
    <source>
        <dbReference type="WBParaSite" id="nRc.2.0.1.t42780-RA"/>
    </source>
</evidence>
<comment type="subcellular location">
    <subcellularLocation>
        <location evidence="1">Membrane</location>
    </subcellularLocation>
</comment>
<protein>
    <submittedName>
        <fullName evidence="6">Uncharacterized protein</fullName>
    </submittedName>
</protein>
<accession>A0A915KVF9</accession>
<evidence type="ECO:0000313" key="5">
    <source>
        <dbReference type="Proteomes" id="UP000887565"/>
    </source>
</evidence>
<dbReference type="WBParaSite" id="nRc.2.0.1.t42780-RA">
    <property type="protein sequence ID" value="nRc.2.0.1.t42780-RA"/>
    <property type="gene ID" value="nRc.2.0.1.g42780"/>
</dbReference>
<dbReference type="AlphaFoldDB" id="A0A915KVF9"/>
<organism evidence="5 6">
    <name type="scientific">Romanomermis culicivorax</name>
    <name type="common">Nematode worm</name>
    <dbReference type="NCBI Taxonomy" id="13658"/>
    <lineage>
        <taxon>Eukaryota</taxon>
        <taxon>Metazoa</taxon>
        <taxon>Ecdysozoa</taxon>
        <taxon>Nematoda</taxon>
        <taxon>Enoplea</taxon>
        <taxon>Dorylaimia</taxon>
        <taxon>Mermithida</taxon>
        <taxon>Mermithoidea</taxon>
        <taxon>Mermithidae</taxon>
        <taxon>Romanomermis</taxon>
    </lineage>
</organism>
<dbReference type="OMA" id="ILRYFHI"/>
<dbReference type="PANTHER" id="PTHR10414:SF37">
    <property type="entry name" value="BB IN A BOXCAR, ISOFORM C"/>
    <property type="match status" value="1"/>
</dbReference>
<feature type="transmembrane region" description="Helical" evidence="4">
    <location>
        <begin position="81"/>
        <end position="101"/>
    </location>
</feature>
<dbReference type="GO" id="GO:0004142">
    <property type="term" value="F:diacylglycerol cholinephosphotransferase activity"/>
    <property type="evidence" value="ECO:0007669"/>
    <property type="project" value="TreeGrafter"/>
</dbReference>
<dbReference type="PANTHER" id="PTHR10414">
    <property type="entry name" value="ETHANOLAMINEPHOSPHOTRANSFERASE"/>
    <property type="match status" value="1"/>
</dbReference>
<feature type="transmembrane region" description="Helical" evidence="4">
    <location>
        <begin position="51"/>
        <end position="69"/>
    </location>
</feature>
<dbReference type="GO" id="GO:0004307">
    <property type="term" value="F:ethanolaminephosphotransferase activity"/>
    <property type="evidence" value="ECO:0007669"/>
    <property type="project" value="TreeGrafter"/>
</dbReference>
<evidence type="ECO:0000256" key="2">
    <source>
        <dbReference type="ARBA" id="ARBA00010441"/>
    </source>
</evidence>
<comment type="similarity">
    <text evidence="2">Belongs to the CDP-alcohol phosphatidyltransferase class-I family.</text>
</comment>
<evidence type="ECO:0000256" key="3">
    <source>
        <dbReference type="ARBA" id="ARBA00023136"/>
    </source>
</evidence>
<dbReference type="Proteomes" id="UP000887565">
    <property type="component" value="Unplaced"/>
</dbReference>
<dbReference type="GO" id="GO:0006646">
    <property type="term" value="P:phosphatidylethanolamine biosynthetic process"/>
    <property type="evidence" value="ECO:0007669"/>
    <property type="project" value="TreeGrafter"/>
</dbReference>
<keyword evidence="4" id="KW-1133">Transmembrane helix</keyword>
<name>A0A915KVF9_ROMCU</name>
<dbReference type="GO" id="GO:0005794">
    <property type="term" value="C:Golgi apparatus"/>
    <property type="evidence" value="ECO:0007669"/>
    <property type="project" value="TreeGrafter"/>
</dbReference>